<dbReference type="InterPro" id="IPR002893">
    <property type="entry name" value="Znf_MYND"/>
</dbReference>
<dbReference type="Gene3D" id="6.10.140.2220">
    <property type="match status" value="1"/>
</dbReference>
<evidence type="ECO:0000313" key="5">
    <source>
        <dbReference type="EMBL" id="CAE7219962.1"/>
    </source>
</evidence>
<evidence type="ECO:0000313" key="6">
    <source>
        <dbReference type="Proteomes" id="UP000472372"/>
    </source>
</evidence>
<keyword evidence="3" id="KW-0862">Zinc</keyword>
<feature type="domain" description="MYND-type" evidence="4">
    <location>
        <begin position="1"/>
        <end position="32"/>
    </location>
</feature>
<dbReference type="EMBL" id="HG992988">
    <property type="protein sequence ID" value="CAE7219962.1"/>
    <property type="molecule type" value="Genomic_DNA"/>
</dbReference>
<evidence type="ECO:0000256" key="1">
    <source>
        <dbReference type="ARBA" id="ARBA00022723"/>
    </source>
</evidence>
<dbReference type="SUPFAM" id="SSF144232">
    <property type="entry name" value="HIT/MYND zinc finger-like"/>
    <property type="match status" value="1"/>
</dbReference>
<dbReference type="GO" id="GO:0008270">
    <property type="term" value="F:zinc ion binding"/>
    <property type="evidence" value="ECO:0007669"/>
    <property type="project" value="UniProtKB-KW"/>
</dbReference>
<name>A0A6S6WHK3_9PLEO</name>
<evidence type="ECO:0000256" key="3">
    <source>
        <dbReference type="ARBA" id="ARBA00022833"/>
    </source>
</evidence>
<reference evidence="5" key="1">
    <citation type="submission" date="2021-02" db="EMBL/GenBank/DDBJ databases">
        <authorList>
            <person name="Syme A R."/>
            <person name="Syme A R."/>
            <person name="Moolhuijzen P."/>
        </authorList>
    </citation>
    <scope>NUCLEOTIDE SEQUENCE</scope>
    <source>
        <strain evidence="5">W1-1</strain>
    </source>
</reference>
<gene>
    <name evidence="5" type="ORF">PTTW11_11247</name>
</gene>
<evidence type="ECO:0000256" key="2">
    <source>
        <dbReference type="ARBA" id="ARBA00022771"/>
    </source>
</evidence>
<dbReference type="PROSITE" id="PS50865">
    <property type="entry name" value="ZF_MYND_2"/>
    <property type="match status" value="1"/>
</dbReference>
<dbReference type="Proteomes" id="UP000472372">
    <property type="component" value="Chromosome 12"/>
</dbReference>
<organism evidence="5 6">
    <name type="scientific">Pyrenophora teres f. teres</name>
    <dbReference type="NCBI Taxonomy" id="97479"/>
    <lineage>
        <taxon>Eukaryota</taxon>
        <taxon>Fungi</taxon>
        <taxon>Dikarya</taxon>
        <taxon>Ascomycota</taxon>
        <taxon>Pezizomycotina</taxon>
        <taxon>Dothideomycetes</taxon>
        <taxon>Pleosporomycetidae</taxon>
        <taxon>Pleosporales</taxon>
        <taxon>Pleosporineae</taxon>
        <taxon>Pleosporaceae</taxon>
        <taxon>Pyrenophora</taxon>
    </lineage>
</organism>
<protein>
    <submittedName>
        <fullName evidence="5">Zf-MYND domain containing protein</fullName>
    </submittedName>
</protein>
<keyword evidence="2" id="KW-0863">Zinc-finger</keyword>
<evidence type="ECO:0000259" key="4">
    <source>
        <dbReference type="PROSITE" id="PS50865"/>
    </source>
</evidence>
<proteinExistence type="predicted"/>
<dbReference type="Pfam" id="PF01753">
    <property type="entry name" value="zf-MYND"/>
    <property type="match status" value="1"/>
</dbReference>
<sequence>MPHPQKCSACKNIRYCSPVCQTTDWAPYKTVCKRYLTSLTQRPTDRTTRRILFFQPSAPKPAFYYLAFPTKNATPTPTPDLSPFFPTIPLTETKKLSFHNRYLPFFVQLTYDANPTGTRVLAENKALGAPFRGPVVVMVFDAEEGVGGFPLDVDTTVFRALAEYVGLWREYQGPVFVEQPQERYGEEELRRMLGESWRGGAMR</sequence>
<accession>A0A6S6WHK3</accession>
<dbReference type="AlphaFoldDB" id="A0A6S6WHK3"/>
<keyword evidence="1" id="KW-0479">Metal-binding</keyword>